<accession>A0A2P2PX71</accession>
<reference evidence="1" key="1">
    <citation type="submission" date="2018-02" db="EMBL/GenBank/DDBJ databases">
        <title>Rhizophora mucronata_Transcriptome.</title>
        <authorList>
            <person name="Meera S.P."/>
            <person name="Sreeshan A."/>
            <person name="Augustine A."/>
        </authorList>
    </citation>
    <scope>NUCLEOTIDE SEQUENCE</scope>
    <source>
        <tissue evidence="1">Leaf</tissue>
    </source>
</reference>
<sequence length="18" mass="2132">MRRPLPPRDRKTASLPCH</sequence>
<organism evidence="1">
    <name type="scientific">Rhizophora mucronata</name>
    <name type="common">Asiatic mangrove</name>
    <dbReference type="NCBI Taxonomy" id="61149"/>
    <lineage>
        <taxon>Eukaryota</taxon>
        <taxon>Viridiplantae</taxon>
        <taxon>Streptophyta</taxon>
        <taxon>Embryophyta</taxon>
        <taxon>Tracheophyta</taxon>
        <taxon>Spermatophyta</taxon>
        <taxon>Magnoliopsida</taxon>
        <taxon>eudicotyledons</taxon>
        <taxon>Gunneridae</taxon>
        <taxon>Pentapetalae</taxon>
        <taxon>rosids</taxon>
        <taxon>fabids</taxon>
        <taxon>Malpighiales</taxon>
        <taxon>Rhizophoraceae</taxon>
        <taxon>Rhizophora</taxon>
    </lineage>
</organism>
<protein>
    <submittedName>
        <fullName evidence="1">Uncharacterized protein</fullName>
    </submittedName>
</protein>
<evidence type="ECO:0000313" key="1">
    <source>
        <dbReference type="EMBL" id="MBX59311.1"/>
    </source>
</evidence>
<dbReference type="AlphaFoldDB" id="A0A2P2PX71"/>
<dbReference type="EMBL" id="GGEC01078827">
    <property type="protein sequence ID" value="MBX59311.1"/>
    <property type="molecule type" value="Transcribed_RNA"/>
</dbReference>
<proteinExistence type="predicted"/>
<name>A0A2P2PX71_RHIMU</name>